<name>A0A161PXL8_9FIRM</name>
<evidence type="ECO:0008006" key="6">
    <source>
        <dbReference type="Google" id="ProtNLM"/>
    </source>
</evidence>
<dbReference type="Pfam" id="PF05949">
    <property type="entry name" value="DUF881"/>
    <property type="match status" value="1"/>
</dbReference>
<feature type="coiled-coil region" evidence="2">
    <location>
        <begin position="39"/>
        <end position="76"/>
    </location>
</feature>
<accession>A0A161PXL8</accession>
<dbReference type="AlphaFoldDB" id="A0A161PXL8"/>
<reference evidence="4 5" key="1">
    <citation type="submission" date="2015-12" db="EMBL/GenBank/DDBJ databases">
        <title>Draft genome of Thermovenabulum gondwanense isolated from a red thermophilic microbial mat colonisisng an outflow channel of a bore well.</title>
        <authorList>
            <person name="Patel B.K."/>
        </authorList>
    </citation>
    <scope>NUCLEOTIDE SEQUENCE [LARGE SCALE GENOMIC DNA]</scope>
    <source>
        <strain evidence="4 5">R270</strain>
    </source>
</reference>
<keyword evidence="2" id="KW-0175">Coiled coil</keyword>
<dbReference type="Gene3D" id="3.30.70.1880">
    <property type="entry name" value="Protein of unknown function DUF881"/>
    <property type="match status" value="1"/>
</dbReference>
<evidence type="ECO:0000256" key="1">
    <source>
        <dbReference type="ARBA" id="ARBA00009108"/>
    </source>
</evidence>
<dbReference type="STRING" id="520767.ATZ99_09290"/>
<comment type="similarity">
    <text evidence="1">Belongs to the UPF0749 family.</text>
</comment>
<dbReference type="Proteomes" id="UP000075737">
    <property type="component" value="Unassembled WGS sequence"/>
</dbReference>
<organism evidence="4 5">
    <name type="scientific">Thermovenabulum gondwanense</name>
    <dbReference type="NCBI Taxonomy" id="520767"/>
    <lineage>
        <taxon>Bacteria</taxon>
        <taxon>Bacillati</taxon>
        <taxon>Bacillota</taxon>
        <taxon>Clostridia</taxon>
        <taxon>Thermosediminibacterales</taxon>
        <taxon>Thermosediminibacteraceae</taxon>
        <taxon>Thermovenabulum</taxon>
    </lineage>
</organism>
<dbReference type="EMBL" id="LOHZ01000025">
    <property type="protein sequence ID" value="KYO66685.1"/>
    <property type="molecule type" value="Genomic_DNA"/>
</dbReference>
<evidence type="ECO:0000313" key="5">
    <source>
        <dbReference type="Proteomes" id="UP000075737"/>
    </source>
</evidence>
<evidence type="ECO:0000256" key="3">
    <source>
        <dbReference type="SAM" id="Phobius"/>
    </source>
</evidence>
<keyword evidence="5" id="KW-1185">Reference proteome</keyword>
<keyword evidence="3" id="KW-1133">Transmembrane helix</keyword>
<keyword evidence="3" id="KW-0472">Membrane</keyword>
<dbReference type="PANTHER" id="PTHR37313:SF2">
    <property type="entry name" value="UPF0749 PROTEIN YLXX"/>
    <property type="match status" value="1"/>
</dbReference>
<dbReference type="PANTHER" id="PTHR37313">
    <property type="entry name" value="UPF0749 PROTEIN RV1825"/>
    <property type="match status" value="1"/>
</dbReference>
<dbReference type="RefSeq" id="WP_068748080.1">
    <property type="nucleotide sequence ID" value="NZ_LOHZ01000025.1"/>
</dbReference>
<protein>
    <recommendedName>
        <fullName evidence="6">DUF881 domain-containing protein</fullName>
    </recommendedName>
</protein>
<dbReference type="OrthoDB" id="9776196at2"/>
<sequence>MREKIRANIMIAIICFILGFMLVTQFRSTEKSGSAITSLQRVQELTAQLKSLMDEKEKLQGEVKELRNRLTEYENSASKISGVTEAMKKELLRARMVAGLVEGYGPGITITLDDSNVPRQPGEDPNLFLIHDEDILKVVNELFAAGAEAVSVNGQRIIATTEIRCVGPTIIINSIRMAPPFTIDAIGDPEYLESSMKMRGGIIESLQVFGIQVSIKKQEKIYMPAYTGPIQFKYFVPEKAGE</sequence>
<evidence type="ECO:0000313" key="4">
    <source>
        <dbReference type="EMBL" id="KYO66685.1"/>
    </source>
</evidence>
<keyword evidence="3" id="KW-0812">Transmembrane</keyword>
<comment type="caution">
    <text evidence="4">The sequence shown here is derived from an EMBL/GenBank/DDBJ whole genome shotgun (WGS) entry which is preliminary data.</text>
</comment>
<proteinExistence type="inferred from homology"/>
<feature type="transmembrane region" description="Helical" evidence="3">
    <location>
        <begin position="7"/>
        <end position="26"/>
    </location>
</feature>
<evidence type="ECO:0000256" key="2">
    <source>
        <dbReference type="SAM" id="Coils"/>
    </source>
</evidence>
<dbReference type="InterPro" id="IPR010273">
    <property type="entry name" value="DUF881"/>
</dbReference>
<gene>
    <name evidence="4" type="ORF">ATZ99_09290</name>
</gene>